<feature type="region of interest" description="Disordered" evidence="1">
    <location>
        <begin position="1"/>
        <end position="21"/>
    </location>
</feature>
<name>A0A1H6C404_9EURY</name>
<reference evidence="3 4" key="1">
    <citation type="submission" date="2016-10" db="EMBL/GenBank/DDBJ databases">
        <authorList>
            <person name="de Groot N.N."/>
        </authorList>
    </citation>
    <scope>NUCLEOTIDE SEQUENCE [LARGE SCALE GENOMIC DNA]</scope>
    <source>
        <strain evidence="3 4">CGMCC 1.10331</strain>
    </source>
</reference>
<gene>
    <name evidence="3" type="ORF">SAMN04488133_3152</name>
</gene>
<dbReference type="OrthoDB" id="306277at2157"/>
<keyword evidence="2" id="KW-0812">Transmembrane</keyword>
<evidence type="ECO:0000256" key="2">
    <source>
        <dbReference type="SAM" id="Phobius"/>
    </source>
</evidence>
<protein>
    <submittedName>
        <fullName evidence="3">Uncharacterized protein</fullName>
    </submittedName>
</protein>
<proteinExistence type="predicted"/>
<dbReference type="AlphaFoldDB" id="A0A1H6C404"/>
<keyword evidence="2" id="KW-0472">Membrane</keyword>
<dbReference type="EMBL" id="FNVN01000006">
    <property type="protein sequence ID" value="SEG67096.1"/>
    <property type="molecule type" value="Genomic_DNA"/>
</dbReference>
<accession>A0A1H6C404</accession>
<evidence type="ECO:0000313" key="3">
    <source>
        <dbReference type="EMBL" id="SEG67096.1"/>
    </source>
</evidence>
<keyword evidence="4" id="KW-1185">Reference proteome</keyword>
<dbReference type="Proteomes" id="UP000236740">
    <property type="component" value="Unassembled WGS sequence"/>
</dbReference>
<dbReference type="RefSeq" id="WP_160113965.1">
    <property type="nucleotide sequence ID" value="NZ_CP031311.1"/>
</dbReference>
<evidence type="ECO:0000313" key="4">
    <source>
        <dbReference type="Proteomes" id="UP000236740"/>
    </source>
</evidence>
<feature type="transmembrane region" description="Helical" evidence="2">
    <location>
        <begin position="30"/>
        <end position="51"/>
    </location>
</feature>
<keyword evidence="2" id="KW-1133">Transmembrane helix</keyword>
<dbReference type="GeneID" id="43740859"/>
<evidence type="ECO:0000256" key="1">
    <source>
        <dbReference type="SAM" id="MobiDB-lite"/>
    </source>
</evidence>
<organism evidence="3 4">
    <name type="scientific">Halobellus limi</name>
    <dbReference type="NCBI Taxonomy" id="699433"/>
    <lineage>
        <taxon>Archaea</taxon>
        <taxon>Methanobacteriati</taxon>
        <taxon>Methanobacteriota</taxon>
        <taxon>Stenosarchaea group</taxon>
        <taxon>Halobacteria</taxon>
        <taxon>Halobacteriales</taxon>
        <taxon>Haloferacaceae</taxon>
        <taxon>Halobellus</taxon>
    </lineage>
</organism>
<sequence length="52" mass="5683">MARSDEEPNNPLSPYYPSEIPDVPANGRTWFAILLAAMLLLGAAYGFIAMLL</sequence>